<sequence length="86" mass="8880">MLLAEPTPLADPAAPHDVVAYRITAGAPDLAVRAALRDVRTATQTATAGLIDWTPAPLPEPEPEPSETPIFDGVGAAPEEPTAEEA</sequence>
<gene>
    <name evidence="2" type="ORF">MTE01_28760</name>
</gene>
<organism evidence="2 3">
    <name type="scientific">Microbacterium testaceum</name>
    <name type="common">Aureobacterium testaceum</name>
    <name type="synonym">Brevibacterium testaceum</name>
    <dbReference type="NCBI Taxonomy" id="2033"/>
    <lineage>
        <taxon>Bacteria</taxon>
        <taxon>Bacillati</taxon>
        <taxon>Actinomycetota</taxon>
        <taxon>Actinomycetes</taxon>
        <taxon>Micrococcales</taxon>
        <taxon>Microbacteriaceae</taxon>
        <taxon>Microbacterium</taxon>
    </lineage>
</organism>
<reference evidence="2 3" key="1">
    <citation type="submission" date="2019-06" db="EMBL/GenBank/DDBJ databases">
        <title>Whole genome shotgun sequence of Microbacterium testaceum NBRC 12675.</title>
        <authorList>
            <person name="Hosoyama A."/>
            <person name="Uohara A."/>
            <person name="Ohji S."/>
            <person name="Ichikawa N."/>
        </authorList>
    </citation>
    <scope>NUCLEOTIDE SEQUENCE [LARGE SCALE GENOMIC DNA]</scope>
    <source>
        <strain evidence="2 3">NBRC 12675</strain>
    </source>
</reference>
<comment type="caution">
    <text evidence="2">The sequence shown here is derived from an EMBL/GenBank/DDBJ whole genome shotgun (WGS) entry which is preliminary data.</text>
</comment>
<dbReference type="EMBL" id="BJML01000011">
    <property type="protein sequence ID" value="GEB46931.1"/>
    <property type="molecule type" value="Genomic_DNA"/>
</dbReference>
<name>A0A4Y3QP69_MICTE</name>
<evidence type="ECO:0000256" key="1">
    <source>
        <dbReference type="SAM" id="MobiDB-lite"/>
    </source>
</evidence>
<feature type="region of interest" description="Disordered" evidence="1">
    <location>
        <begin position="52"/>
        <end position="86"/>
    </location>
</feature>
<dbReference type="AlphaFoldDB" id="A0A4Y3QP69"/>
<proteinExistence type="predicted"/>
<evidence type="ECO:0000313" key="2">
    <source>
        <dbReference type="EMBL" id="GEB46931.1"/>
    </source>
</evidence>
<protein>
    <submittedName>
        <fullName evidence="2">Uncharacterized protein</fullName>
    </submittedName>
</protein>
<accession>A0A4Y3QP69</accession>
<dbReference type="Proteomes" id="UP000319525">
    <property type="component" value="Unassembled WGS sequence"/>
</dbReference>
<evidence type="ECO:0000313" key="3">
    <source>
        <dbReference type="Proteomes" id="UP000319525"/>
    </source>
</evidence>